<dbReference type="Gene3D" id="2.80.10.50">
    <property type="match status" value="1"/>
</dbReference>
<gene>
    <name evidence="2" type="ORF">FYJ76_16375</name>
    <name evidence="3" type="ORF">GMD52_16265</name>
</gene>
<keyword evidence="1" id="KW-0732">Signal</keyword>
<evidence type="ECO:0000313" key="2">
    <source>
        <dbReference type="EMBL" id="MST93489.1"/>
    </source>
</evidence>
<evidence type="ECO:0000313" key="5">
    <source>
        <dbReference type="Proteomes" id="UP000449193"/>
    </source>
</evidence>
<evidence type="ECO:0008006" key="6">
    <source>
        <dbReference type="Google" id="ProtNLM"/>
    </source>
</evidence>
<dbReference type="Proteomes" id="UP000431913">
    <property type="component" value="Unassembled WGS sequence"/>
</dbReference>
<accession>A0A6I3QAR3</accession>
<evidence type="ECO:0000256" key="1">
    <source>
        <dbReference type="SAM" id="SignalP"/>
    </source>
</evidence>
<evidence type="ECO:0000313" key="4">
    <source>
        <dbReference type="Proteomes" id="UP000431913"/>
    </source>
</evidence>
<dbReference type="GeneID" id="42858965"/>
<comment type="caution">
    <text evidence="3">The sequence shown here is derived from an EMBL/GenBank/DDBJ whole genome shotgun (WGS) entry which is preliminary data.</text>
</comment>
<dbReference type="RefSeq" id="WP_119981107.1">
    <property type="nucleotide sequence ID" value="NZ_CAUEXJ010000089.1"/>
</dbReference>
<feature type="signal peptide" evidence="1">
    <location>
        <begin position="1"/>
        <end position="23"/>
    </location>
</feature>
<dbReference type="Proteomes" id="UP000449193">
    <property type="component" value="Unassembled WGS sequence"/>
</dbReference>
<evidence type="ECO:0000313" key="3">
    <source>
        <dbReference type="EMBL" id="MTS53071.1"/>
    </source>
</evidence>
<dbReference type="AlphaFoldDB" id="A0A6I3QAR3"/>
<name>A0A6I3QAR3_9FIRM</name>
<dbReference type="EMBL" id="VUNJ01000028">
    <property type="protein sequence ID" value="MST93489.1"/>
    <property type="molecule type" value="Genomic_DNA"/>
</dbReference>
<sequence length="177" mass="19265">MKKLITLVASLLAVALLTVPVFAAENQSLAVDITKISISNEANNDLLNAATESSPVNGTRITTWDNTGHATQRWDYSESVPGKPQHYWLKNSANRSYAVTCYGTDGQQVTLQSFTRNMTTQPVKFINEGGSSFNIYGLANTTYILALTTTGSYNGAPVLWKGSNNQNNQLWVLGAWG</sequence>
<reference evidence="3 5" key="1">
    <citation type="journal article" date="2019" name="Nat. Med.">
        <title>A library of human gut bacterial isolates paired with longitudinal multiomics data enables mechanistic microbiome research.</title>
        <authorList>
            <person name="Poyet M."/>
            <person name="Groussin M."/>
            <person name="Gibbons S.M."/>
            <person name="Avila-Pacheco J."/>
            <person name="Jiang X."/>
            <person name="Kearney S.M."/>
            <person name="Perrotta A.R."/>
            <person name="Berdy B."/>
            <person name="Zhao S."/>
            <person name="Lieberman T.D."/>
            <person name="Swanson P.K."/>
            <person name="Smith M."/>
            <person name="Roesemann S."/>
            <person name="Alexander J.E."/>
            <person name="Rich S.A."/>
            <person name="Livny J."/>
            <person name="Vlamakis H."/>
            <person name="Clish C."/>
            <person name="Bullock K."/>
            <person name="Deik A."/>
            <person name="Scott J."/>
            <person name="Pierce K.A."/>
            <person name="Xavier R.J."/>
            <person name="Alm E.J."/>
        </authorList>
    </citation>
    <scope>NUCLEOTIDE SEQUENCE [LARGE SCALE GENOMIC DNA]</scope>
    <source>
        <strain evidence="3 5">BIOML-A7</strain>
    </source>
</reference>
<dbReference type="EMBL" id="WMZR01000032">
    <property type="protein sequence ID" value="MTS53071.1"/>
    <property type="molecule type" value="Genomic_DNA"/>
</dbReference>
<feature type="chain" id="PRO_5036177385" description="Ricin B lectin domain-containing protein" evidence="1">
    <location>
        <begin position="24"/>
        <end position="177"/>
    </location>
</feature>
<organism evidence="3 5">
    <name type="scientific">Ruthenibacterium lactatiformans</name>
    <dbReference type="NCBI Taxonomy" id="1550024"/>
    <lineage>
        <taxon>Bacteria</taxon>
        <taxon>Bacillati</taxon>
        <taxon>Bacillota</taxon>
        <taxon>Clostridia</taxon>
        <taxon>Eubacteriales</taxon>
        <taxon>Oscillospiraceae</taxon>
        <taxon>Ruthenibacterium</taxon>
    </lineage>
</organism>
<reference evidence="2 4" key="2">
    <citation type="submission" date="2019-08" db="EMBL/GenBank/DDBJ databases">
        <title>In-depth cultivation of the pig gut microbiome towards novel bacterial diversity and tailored functional studies.</title>
        <authorList>
            <person name="Wylensek D."/>
            <person name="Hitch T.C.A."/>
            <person name="Clavel T."/>
        </authorList>
    </citation>
    <scope>NUCLEOTIDE SEQUENCE [LARGE SCALE GENOMIC DNA]</scope>
    <source>
        <strain evidence="2 4">WCA3-601-WT-6J</strain>
    </source>
</reference>
<protein>
    <recommendedName>
        <fullName evidence="6">Ricin B lectin domain-containing protein</fullName>
    </recommendedName>
</protein>
<dbReference type="SUPFAM" id="SSF50370">
    <property type="entry name" value="Ricin B-like lectins"/>
    <property type="match status" value="1"/>
</dbReference>
<proteinExistence type="predicted"/>
<dbReference type="InterPro" id="IPR035992">
    <property type="entry name" value="Ricin_B-like_lectins"/>
</dbReference>